<proteinExistence type="inferred from homology"/>
<sequence length="341" mass="38912">MAEESLRVCQLEEIPCPREFVSQIESRNIPAVFKGCVKNWKAFSLWDPSSGGLDYLLERVGSSMVEAMLSRSAPVFYGDIRGHERNFNLNYRFSCPSLLSLVIATNTSRSQGGIVKFLLNLKGMSSKDQIRSKVLCFLEMPRNKFILRRSQIGFPSIKVLQISVQIFVIVLQVPIMSIENEERVQLGTLREDIQRPAFLETKELASINLWMNNAHSRSSTHYDPHQNVLCVVSGCKQVVLWPPSASPFLYPMPLYGEASNHSAVNLEKPDLSIHPRAEQSMEYSQKVILHAGDALFIPEGWFHQVDSEDLTIAVNFWWRSNLMSGMSEHMDAYYLRLLLRR</sequence>
<dbReference type="CDD" id="cd02208">
    <property type="entry name" value="cupin_RmlC-like"/>
    <property type="match status" value="1"/>
</dbReference>
<dbReference type="Proteomes" id="UP000823749">
    <property type="component" value="Chromosome 1"/>
</dbReference>
<evidence type="ECO:0000313" key="4">
    <source>
        <dbReference type="Proteomes" id="UP000823749"/>
    </source>
</evidence>
<dbReference type="Gene3D" id="2.60.120.650">
    <property type="entry name" value="Cupin"/>
    <property type="match status" value="1"/>
</dbReference>
<dbReference type="PROSITE" id="PS51184">
    <property type="entry name" value="JMJC"/>
    <property type="match status" value="1"/>
</dbReference>
<evidence type="ECO:0000256" key="1">
    <source>
        <dbReference type="ARBA" id="ARBA00006801"/>
    </source>
</evidence>
<keyword evidence="4" id="KW-1185">Reference proteome</keyword>
<feature type="domain" description="JmjC" evidence="2">
    <location>
        <begin position="173"/>
        <end position="333"/>
    </location>
</feature>
<dbReference type="SMART" id="SM00558">
    <property type="entry name" value="JmjC"/>
    <property type="match status" value="1"/>
</dbReference>
<name>A0AAV6LTQ1_9ERIC</name>
<dbReference type="PANTHER" id="PTHR12461:SF102">
    <property type="entry name" value="LYSINE-SPECIFIC DEMETHYLASE JMJ31"/>
    <property type="match status" value="1"/>
</dbReference>
<protein>
    <recommendedName>
        <fullName evidence="2">JmjC domain-containing protein</fullName>
    </recommendedName>
</protein>
<dbReference type="SUPFAM" id="SSF51197">
    <property type="entry name" value="Clavaminate synthase-like"/>
    <property type="match status" value="1"/>
</dbReference>
<dbReference type="Pfam" id="PF13621">
    <property type="entry name" value="Cupin_8"/>
    <property type="match status" value="1"/>
</dbReference>
<evidence type="ECO:0000259" key="2">
    <source>
        <dbReference type="PROSITE" id="PS51184"/>
    </source>
</evidence>
<comment type="similarity">
    <text evidence="1">Belongs to the JARID1 histone demethylase family.</text>
</comment>
<dbReference type="PANTHER" id="PTHR12461">
    <property type="entry name" value="HYPOXIA-INDUCIBLE FACTOR 1 ALPHA INHIBITOR-RELATED"/>
    <property type="match status" value="1"/>
</dbReference>
<comment type="caution">
    <text evidence="3">The sequence shown here is derived from an EMBL/GenBank/DDBJ whole genome shotgun (WGS) entry which is preliminary data.</text>
</comment>
<reference evidence="3" key="1">
    <citation type="submission" date="2020-08" db="EMBL/GenBank/DDBJ databases">
        <title>Plant Genome Project.</title>
        <authorList>
            <person name="Zhang R.-G."/>
        </authorList>
    </citation>
    <scope>NUCLEOTIDE SEQUENCE</scope>
    <source>
        <strain evidence="3">WSP0</strain>
        <tissue evidence="3">Leaf</tissue>
    </source>
</reference>
<dbReference type="InterPro" id="IPR003347">
    <property type="entry name" value="JmjC_dom"/>
</dbReference>
<gene>
    <name evidence="3" type="ORF">RHGRI_002918</name>
</gene>
<accession>A0AAV6LTQ1</accession>
<evidence type="ECO:0000313" key="3">
    <source>
        <dbReference type="EMBL" id="KAG5567537.1"/>
    </source>
</evidence>
<dbReference type="EMBL" id="JACTNZ010000001">
    <property type="protein sequence ID" value="KAG5567537.1"/>
    <property type="molecule type" value="Genomic_DNA"/>
</dbReference>
<organism evidence="3 4">
    <name type="scientific">Rhododendron griersonianum</name>
    <dbReference type="NCBI Taxonomy" id="479676"/>
    <lineage>
        <taxon>Eukaryota</taxon>
        <taxon>Viridiplantae</taxon>
        <taxon>Streptophyta</taxon>
        <taxon>Embryophyta</taxon>
        <taxon>Tracheophyta</taxon>
        <taxon>Spermatophyta</taxon>
        <taxon>Magnoliopsida</taxon>
        <taxon>eudicotyledons</taxon>
        <taxon>Gunneridae</taxon>
        <taxon>Pentapetalae</taxon>
        <taxon>asterids</taxon>
        <taxon>Ericales</taxon>
        <taxon>Ericaceae</taxon>
        <taxon>Ericoideae</taxon>
        <taxon>Rhodoreae</taxon>
        <taxon>Rhododendron</taxon>
    </lineage>
</organism>
<dbReference type="AlphaFoldDB" id="A0AAV6LTQ1"/>
<dbReference type="InterPro" id="IPR041667">
    <property type="entry name" value="Cupin_8"/>
</dbReference>